<proteinExistence type="predicted"/>
<organism evidence="1 2">
    <name type="scientific">Fodinibius halophilus</name>
    <dbReference type="NCBI Taxonomy" id="1736908"/>
    <lineage>
        <taxon>Bacteria</taxon>
        <taxon>Pseudomonadati</taxon>
        <taxon>Balneolota</taxon>
        <taxon>Balneolia</taxon>
        <taxon>Balneolales</taxon>
        <taxon>Balneolaceae</taxon>
        <taxon>Fodinibius</taxon>
    </lineage>
</organism>
<evidence type="ECO:0000313" key="1">
    <source>
        <dbReference type="EMBL" id="NGP90293.1"/>
    </source>
</evidence>
<gene>
    <name evidence="1" type="ORF">G3569_18210</name>
</gene>
<name>A0A6M1TD15_9BACT</name>
<comment type="caution">
    <text evidence="1">The sequence shown here is derived from an EMBL/GenBank/DDBJ whole genome shotgun (WGS) entry which is preliminary data.</text>
</comment>
<dbReference type="Proteomes" id="UP000479132">
    <property type="component" value="Unassembled WGS sequence"/>
</dbReference>
<dbReference type="AlphaFoldDB" id="A0A6M1TD15"/>
<keyword evidence="2" id="KW-1185">Reference proteome</keyword>
<evidence type="ECO:0000313" key="2">
    <source>
        <dbReference type="Proteomes" id="UP000479132"/>
    </source>
</evidence>
<dbReference type="RefSeq" id="WP_165271513.1">
    <property type="nucleotide sequence ID" value="NZ_JAALLS010000070.1"/>
</dbReference>
<accession>A0A6M1TD15</accession>
<sequence length="283" mass="33605">MIPEEKLEPYVETIRKAVIELYNYLEEECNSTSDLILFLENGHKANMPLPDHLPYVIGPGEEYHNDKYRVEFYLQYLNSGGKEKHRKLAEQGEIKDLERFQRFSLFLELMIYSHLWENKKNLRELRQIARLLNENSYDWELEVPDYGKSQFIDEDIKQVFLNHDLAVGELFDEIYISQVRNAFAHSEFSFMPNGEAILLGNYDGTEFKNLKRIEIDHWEDIFLKSTIFFHEFLVMKEKKRVELGGKNPTIEIEMPSEDGEEIRKLDIHWHEEGQAYSFNKPAS</sequence>
<reference evidence="1 2" key="1">
    <citation type="submission" date="2020-02" db="EMBL/GenBank/DDBJ databases">
        <title>Aliifodinibius halophilus 2W32, complete genome.</title>
        <authorList>
            <person name="Li Y."/>
            <person name="Wu S."/>
        </authorList>
    </citation>
    <scope>NUCLEOTIDE SEQUENCE [LARGE SCALE GENOMIC DNA]</scope>
    <source>
        <strain evidence="1 2">2W32</strain>
    </source>
</reference>
<protein>
    <submittedName>
        <fullName evidence="1">Uncharacterized protein</fullName>
    </submittedName>
</protein>
<dbReference type="EMBL" id="JAALLS010000070">
    <property type="protein sequence ID" value="NGP90293.1"/>
    <property type="molecule type" value="Genomic_DNA"/>
</dbReference>